<proteinExistence type="predicted"/>
<evidence type="ECO:0000313" key="2">
    <source>
        <dbReference type="EMBL" id="MCI15994.1"/>
    </source>
</evidence>
<organism evidence="2 3">
    <name type="scientific">Trifolium medium</name>
    <dbReference type="NCBI Taxonomy" id="97028"/>
    <lineage>
        <taxon>Eukaryota</taxon>
        <taxon>Viridiplantae</taxon>
        <taxon>Streptophyta</taxon>
        <taxon>Embryophyta</taxon>
        <taxon>Tracheophyta</taxon>
        <taxon>Spermatophyta</taxon>
        <taxon>Magnoliopsida</taxon>
        <taxon>eudicotyledons</taxon>
        <taxon>Gunneridae</taxon>
        <taxon>Pentapetalae</taxon>
        <taxon>rosids</taxon>
        <taxon>fabids</taxon>
        <taxon>Fabales</taxon>
        <taxon>Fabaceae</taxon>
        <taxon>Papilionoideae</taxon>
        <taxon>50 kb inversion clade</taxon>
        <taxon>NPAAA clade</taxon>
        <taxon>Hologalegina</taxon>
        <taxon>IRL clade</taxon>
        <taxon>Trifolieae</taxon>
        <taxon>Trifolium</taxon>
    </lineage>
</organism>
<keyword evidence="3" id="KW-1185">Reference proteome</keyword>
<reference evidence="2 3" key="1">
    <citation type="journal article" date="2018" name="Front. Plant Sci.">
        <title>Red Clover (Trifolium pratense) and Zigzag Clover (T. medium) - A Picture of Genomic Similarities and Differences.</title>
        <authorList>
            <person name="Dluhosova J."/>
            <person name="Istvanek J."/>
            <person name="Nedelnik J."/>
            <person name="Repkova J."/>
        </authorList>
    </citation>
    <scope>NUCLEOTIDE SEQUENCE [LARGE SCALE GENOMIC DNA]</scope>
    <source>
        <strain evidence="3">cv. 10/8</strain>
        <tissue evidence="2">Leaf</tissue>
    </source>
</reference>
<dbReference type="Proteomes" id="UP000265520">
    <property type="component" value="Unassembled WGS sequence"/>
</dbReference>
<comment type="caution">
    <text evidence="2">The sequence shown here is derived from an EMBL/GenBank/DDBJ whole genome shotgun (WGS) entry which is preliminary data.</text>
</comment>
<name>A0A392PVZ6_9FABA</name>
<evidence type="ECO:0000313" key="3">
    <source>
        <dbReference type="Proteomes" id="UP000265520"/>
    </source>
</evidence>
<sequence length="145" mass="16923">MKYEEHFFYDGFPIISEADDEEVIMNFLEDFKKSTGIDVPRSMVPPAPNVDLYKPRKRKRAEKTSEEQEPKKKEFKKEDVTTSEKQKEDPPGKEKVVKKESVVAEEGKKKDKKRRSPGIKIDEGRSKMKHDKRSKKDESSTESDE</sequence>
<accession>A0A392PVZ6</accession>
<dbReference type="EMBL" id="LXQA010098928">
    <property type="protein sequence ID" value="MCI15994.1"/>
    <property type="molecule type" value="Genomic_DNA"/>
</dbReference>
<feature type="region of interest" description="Disordered" evidence="1">
    <location>
        <begin position="35"/>
        <end position="145"/>
    </location>
</feature>
<protein>
    <submittedName>
        <fullName evidence="2">Uncharacterized protein</fullName>
    </submittedName>
</protein>
<feature type="compositionally biased region" description="Basic and acidic residues" evidence="1">
    <location>
        <begin position="62"/>
        <end position="109"/>
    </location>
</feature>
<dbReference type="AlphaFoldDB" id="A0A392PVZ6"/>
<evidence type="ECO:0000256" key="1">
    <source>
        <dbReference type="SAM" id="MobiDB-lite"/>
    </source>
</evidence>
<feature type="non-terminal residue" evidence="2">
    <location>
        <position position="145"/>
    </location>
</feature>